<gene>
    <name evidence="2" type="ORF">B0A54_10859</name>
</gene>
<dbReference type="InterPro" id="IPR013901">
    <property type="entry name" value="Anthrone_oxy"/>
</dbReference>
<dbReference type="EMBL" id="NAJP01000034">
    <property type="protein sequence ID" value="TKA40253.1"/>
    <property type="molecule type" value="Genomic_DNA"/>
</dbReference>
<dbReference type="OrthoDB" id="3644822at2759"/>
<keyword evidence="1" id="KW-1133">Transmembrane helix</keyword>
<accession>A0A4U0UWB8</accession>
<evidence type="ECO:0000313" key="2">
    <source>
        <dbReference type="EMBL" id="TKA40253.1"/>
    </source>
</evidence>
<proteinExistence type="predicted"/>
<feature type="transmembrane region" description="Helical" evidence="1">
    <location>
        <begin position="121"/>
        <end position="139"/>
    </location>
</feature>
<feature type="transmembrane region" description="Helical" evidence="1">
    <location>
        <begin position="151"/>
        <end position="170"/>
    </location>
</feature>
<protein>
    <recommendedName>
        <fullName evidence="4">DUF1772-domain-containing protein</fullName>
    </recommendedName>
</protein>
<feature type="transmembrane region" description="Helical" evidence="1">
    <location>
        <begin position="22"/>
        <end position="48"/>
    </location>
</feature>
<evidence type="ECO:0008006" key="4">
    <source>
        <dbReference type="Google" id="ProtNLM"/>
    </source>
</evidence>
<dbReference type="Proteomes" id="UP000310066">
    <property type="component" value="Unassembled WGS sequence"/>
</dbReference>
<dbReference type="Pfam" id="PF08592">
    <property type="entry name" value="Anthrone_oxy"/>
    <property type="match status" value="1"/>
</dbReference>
<comment type="caution">
    <text evidence="2">The sequence shown here is derived from an EMBL/GenBank/DDBJ whole genome shotgun (WGS) entry which is preliminary data.</text>
</comment>
<feature type="transmembrane region" description="Helical" evidence="1">
    <location>
        <begin position="215"/>
        <end position="233"/>
    </location>
</feature>
<reference evidence="2 3" key="1">
    <citation type="submission" date="2017-03" db="EMBL/GenBank/DDBJ databases">
        <title>Genomes of endolithic fungi from Antarctica.</title>
        <authorList>
            <person name="Coleine C."/>
            <person name="Masonjones S."/>
            <person name="Stajich J.E."/>
        </authorList>
    </citation>
    <scope>NUCLEOTIDE SEQUENCE [LARGE SCALE GENOMIC DNA]</scope>
    <source>
        <strain evidence="2 3">CCFEE 5311</strain>
    </source>
</reference>
<keyword evidence="1" id="KW-0812">Transmembrane</keyword>
<evidence type="ECO:0000313" key="3">
    <source>
        <dbReference type="Proteomes" id="UP000310066"/>
    </source>
</evidence>
<sequence>MAFLTSTLAHHDTPTLLGLKGFAVGSCIFIAGSMVTTSTQVVPALLLASQQKDTKSHSSNLESGRLTPAALSASESKQMNLNPAAALRGSLDTSALSAGTGYKIAALQFTMMSKTAFATQVPFELLTIIASGFLAYQYRSSSLPASVWGKWAAVAGLMTAVFPLTGGMMVPIDHKIARIAGEEPPVEPYEDAPPDREMDRGNTENFIKQWGALNTIRAALVAAAGGVGLWSILE</sequence>
<dbReference type="AlphaFoldDB" id="A0A4U0UWB8"/>
<evidence type="ECO:0000256" key="1">
    <source>
        <dbReference type="SAM" id="Phobius"/>
    </source>
</evidence>
<organism evidence="2 3">
    <name type="scientific">Friedmanniomyces endolithicus</name>
    <dbReference type="NCBI Taxonomy" id="329885"/>
    <lineage>
        <taxon>Eukaryota</taxon>
        <taxon>Fungi</taxon>
        <taxon>Dikarya</taxon>
        <taxon>Ascomycota</taxon>
        <taxon>Pezizomycotina</taxon>
        <taxon>Dothideomycetes</taxon>
        <taxon>Dothideomycetidae</taxon>
        <taxon>Mycosphaerellales</taxon>
        <taxon>Teratosphaeriaceae</taxon>
        <taxon>Friedmanniomyces</taxon>
    </lineage>
</organism>
<name>A0A4U0UWB8_9PEZI</name>
<keyword evidence="1" id="KW-0472">Membrane</keyword>